<keyword evidence="1" id="KW-0677">Repeat</keyword>
<dbReference type="STRING" id="542762.A0A4S4D6D8"/>
<evidence type="ECO:0000256" key="5">
    <source>
        <dbReference type="ARBA" id="ARBA00022840"/>
    </source>
</evidence>
<dbReference type="AlphaFoldDB" id="A0A4S4D6D8"/>
<proteinExistence type="predicted"/>
<dbReference type="GO" id="GO:0034605">
    <property type="term" value="P:cellular response to heat"/>
    <property type="evidence" value="ECO:0007669"/>
    <property type="project" value="TreeGrafter"/>
</dbReference>
<keyword evidence="9" id="KW-1185">Reference proteome</keyword>
<comment type="caution">
    <text evidence="8">The sequence shown here is derived from an EMBL/GenBank/DDBJ whole genome shotgun (WGS) entry which is preliminary data.</text>
</comment>
<evidence type="ECO:0000256" key="2">
    <source>
        <dbReference type="ARBA" id="ARBA00022741"/>
    </source>
</evidence>
<name>A0A4S4D6D8_CAMSN</name>
<protein>
    <submittedName>
        <fullName evidence="8">Uncharacterized protein</fullName>
    </submittedName>
</protein>
<evidence type="ECO:0000256" key="4">
    <source>
        <dbReference type="ARBA" id="ARBA00022806"/>
    </source>
</evidence>
<dbReference type="PANTHER" id="PTHR11638:SF155">
    <property type="entry name" value="CHAPERONE PROTEIN CLPC1, CHLOROPLASTIC-LIKE"/>
    <property type="match status" value="1"/>
</dbReference>
<dbReference type="PANTHER" id="PTHR11638">
    <property type="entry name" value="ATP-DEPENDENT CLP PROTEASE"/>
    <property type="match status" value="1"/>
</dbReference>
<evidence type="ECO:0000256" key="3">
    <source>
        <dbReference type="ARBA" id="ARBA00022801"/>
    </source>
</evidence>
<dbReference type="SUPFAM" id="SSF52540">
    <property type="entry name" value="P-loop containing nucleoside triphosphate hydrolases"/>
    <property type="match status" value="1"/>
</dbReference>
<dbReference type="InterPro" id="IPR027417">
    <property type="entry name" value="P-loop_NTPase"/>
</dbReference>
<keyword evidence="3" id="KW-0378">Hydrolase</keyword>
<keyword evidence="2" id="KW-0547">Nucleotide-binding</keyword>
<gene>
    <name evidence="8" type="ORF">TEA_015604</name>
</gene>
<dbReference type="GO" id="GO:0016887">
    <property type="term" value="F:ATP hydrolysis activity"/>
    <property type="evidence" value="ECO:0007669"/>
    <property type="project" value="TreeGrafter"/>
</dbReference>
<evidence type="ECO:0000313" key="8">
    <source>
        <dbReference type="EMBL" id="THF97962.1"/>
    </source>
</evidence>
<organism evidence="8 9">
    <name type="scientific">Camellia sinensis var. sinensis</name>
    <name type="common">China tea</name>
    <dbReference type="NCBI Taxonomy" id="542762"/>
    <lineage>
        <taxon>Eukaryota</taxon>
        <taxon>Viridiplantae</taxon>
        <taxon>Streptophyta</taxon>
        <taxon>Embryophyta</taxon>
        <taxon>Tracheophyta</taxon>
        <taxon>Spermatophyta</taxon>
        <taxon>Magnoliopsida</taxon>
        <taxon>eudicotyledons</taxon>
        <taxon>Gunneridae</taxon>
        <taxon>Pentapetalae</taxon>
        <taxon>asterids</taxon>
        <taxon>Ericales</taxon>
        <taxon>Theaceae</taxon>
        <taxon>Camellia</taxon>
    </lineage>
</organism>
<dbReference type="GO" id="GO:0005737">
    <property type="term" value="C:cytoplasm"/>
    <property type="evidence" value="ECO:0007669"/>
    <property type="project" value="TreeGrafter"/>
</dbReference>
<keyword evidence="4" id="KW-0347">Helicase</keyword>
<feature type="domain" description="RNA helicase C-terminal" evidence="7">
    <location>
        <begin position="192"/>
        <end position="250"/>
    </location>
</feature>
<evidence type="ECO:0000313" key="9">
    <source>
        <dbReference type="Proteomes" id="UP000306102"/>
    </source>
</evidence>
<dbReference type="GO" id="GO:0005524">
    <property type="term" value="F:ATP binding"/>
    <property type="evidence" value="ECO:0007669"/>
    <property type="project" value="UniProtKB-KW"/>
</dbReference>
<dbReference type="Proteomes" id="UP000306102">
    <property type="component" value="Unassembled WGS sequence"/>
</dbReference>
<keyword evidence="5" id="KW-0067">ATP-binding</keyword>
<dbReference type="Pfam" id="PF07717">
    <property type="entry name" value="OB_NTP_bind"/>
    <property type="match status" value="1"/>
</dbReference>
<feature type="domain" description="DEAD-box helicase OB fold" evidence="6">
    <location>
        <begin position="80"/>
        <end position="184"/>
    </location>
</feature>
<sequence length="476" mass="52539">MAGESTKAVGAAVGGGSTSGNKMTTLEEYGTNLTKLAEEGKLDPVVERQPQIECVTQILGRRTKNNPCLIGEPGVGKTAVAEGLAQRIANGDVPETIEGKKDDALLDGTELAYFVRGQNKEKSISLKTMEDGQVLLYSNSVNAQEPKIPYPWLLFNDKVKVNSVFLRDSTVVSDSVLLLFGGKISRGSLDGHLRMLGGYLEFFMKPSLADTYLRLKTKLEELIQMKLLNSKLEIKNHNELLSTVRLLVSEDQCEGRFVFGRQPSNNKKLVEKGAAAQALQWLTGDETWSPQKAVDHMAMLLKKSKKKRQVNATKWSQKGSTGSDVRLFPVLSNPGQNHPSREETRVFTFAITDMEVNVWMQAIGYILCSKCKFFKCVTFPNYSDGEDVTVYCSMRLAFNYSPVGCSSNDRDPHNPKMILTILIAVRDRKRKFSNAAMVHTSGNVGEIGASQRIGASAPISRQRLQHKPIMLGELAS</sequence>
<dbReference type="CDD" id="cd00009">
    <property type="entry name" value="AAA"/>
    <property type="match status" value="1"/>
</dbReference>
<dbReference type="InterPro" id="IPR011709">
    <property type="entry name" value="DEAD-box_helicase_OB_fold"/>
</dbReference>
<dbReference type="Pfam" id="PF26026">
    <property type="entry name" value="RNA_hel_CTD"/>
    <property type="match status" value="1"/>
</dbReference>
<dbReference type="InterPro" id="IPR050130">
    <property type="entry name" value="ClpA_ClpB"/>
</dbReference>
<evidence type="ECO:0000259" key="6">
    <source>
        <dbReference type="Pfam" id="PF07717"/>
    </source>
</evidence>
<dbReference type="Gene3D" id="3.40.50.300">
    <property type="entry name" value="P-loop containing nucleotide triphosphate hydrolases"/>
    <property type="match status" value="1"/>
</dbReference>
<dbReference type="EMBL" id="SDRB02012360">
    <property type="protein sequence ID" value="THF97962.1"/>
    <property type="molecule type" value="Genomic_DNA"/>
</dbReference>
<dbReference type="InterPro" id="IPR059023">
    <property type="entry name" value="RNA_hel_CTD"/>
</dbReference>
<evidence type="ECO:0000256" key="1">
    <source>
        <dbReference type="ARBA" id="ARBA00022737"/>
    </source>
</evidence>
<dbReference type="GO" id="GO:0004386">
    <property type="term" value="F:helicase activity"/>
    <property type="evidence" value="ECO:0007669"/>
    <property type="project" value="UniProtKB-KW"/>
</dbReference>
<reference evidence="8 9" key="1">
    <citation type="journal article" date="2018" name="Proc. Natl. Acad. Sci. U.S.A.">
        <title>Draft genome sequence of Camellia sinensis var. sinensis provides insights into the evolution of the tea genome and tea quality.</title>
        <authorList>
            <person name="Wei C."/>
            <person name="Yang H."/>
            <person name="Wang S."/>
            <person name="Zhao J."/>
            <person name="Liu C."/>
            <person name="Gao L."/>
            <person name="Xia E."/>
            <person name="Lu Y."/>
            <person name="Tai Y."/>
            <person name="She G."/>
            <person name="Sun J."/>
            <person name="Cao H."/>
            <person name="Tong W."/>
            <person name="Gao Q."/>
            <person name="Li Y."/>
            <person name="Deng W."/>
            <person name="Jiang X."/>
            <person name="Wang W."/>
            <person name="Chen Q."/>
            <person name="Zhang S."/>
            <person name="Li H."/>
            <person name="Wu J."/>
            <person name="Wang P."/>
            <person name="Li P."/>
            <person name="Shi C."/>
            <person name="Zheng F."/>
            <person name="Jian J."/>
            <person name="Huang B."/>
            <person name="Shan D."/>
            <person name="Shi M."/>
            <person name="Fang C."/>
            <person name="Yue Y."/>
            <person name="Li F."/>
            <person name="Li D."/>
            <person name="Wei S."/>
            <person name="Han B."/>
            <person name="Jiang C."/>
            <person name="Yin Y."/>
            <person name="Xia T."/>
            <person name="Zhang Z."/>
            <person name="Bennetzen J.L."/>
            <person name="Zhao S."/>
            <person name="Wan X."/>
        </authorList>
    </citation>
    <scope>NUCLEOTIDE SEQUENCE [LARGE SCALE GENOMIC DNA]</scope>
    <source>
        <strain evidence="9">cv. Shuchazao</strain>
        <tissue evidence="8">Leaf</tissue>
    </source>
</reference>
<evidence type="ECO:0000259" key="7">
    <source>
        <dbReference type="Pfam" id="PF26026"/>
    </source>
</evidence>
<accession>A0A4S4D6D8</accession>